<accession>A0A0W0W3T6</accession>
<name>A0A0W0W3T6_9GAMM</name>
<evidence type="ECO:0000313" key="2">
    <source>
        <dbReference type="Proteomes" id="UP000054908"/>
    </source>
</evidence>
<dbReference type="EMBL" id="LNYL01000035">
    <property type="protein sequence ID" value="KTD26937.1"/>
    <property type="molecule type" value="Genomic_DNA"/>
</dbReference>
<proteinExistence type="predicted"/>
<comment type="caution">
    <text evidence="1">The sequence shown here is derived from an EMBL/GenBank/DDBJ whole genome shotgun (WGS) entry which is preliminary data.</text>
</comment>
<gene>
    <name evidence="1" type="ORF">Lmac_1458</name>
</gene>
<sequence>MRYVIDLLLNAVGFPSNNFFSQSRKPILNQMEQDLDEYDTVSEKIFEERRQIIEAIKNACSNRNVSS</sequence>
<reference evidence="1 2" key="1">
    <citation type="submission" date="2015-11" db="EMBL/GenBank/DDBJ databases">
        <title>Genomic analysis of 38 Legionella species identifies large and diverse effector repertoires.</title>
        <authorList>
            <person name="Burstein D."/>
            <person name="Amaro F."/>
            <person name="Zusman T."/>
            <person name="Lifshitz Z."/>
            <person name="Cohen O."/>
            <person name="Gilbert J.A."/>
            <person name="Pupko T."/>
            <person name="Shuman H.A."/>
            <person name="Segal G."/>
        </authorList>
    </citation>
    <scope>NUCLEOTIDE SEQUENCE [LARGE SCALE GENOMIC DNA]</scope>
    <source>
        <strain evidence="1 2">PX-1-G2-E2</strain>
    </source>
</reference>
<dbReference type="Proteomes" id="UP000054908">
    <property type="component" value="Unassembled WGS sequence"/>
</dbReference>
<organism evidence="1 2">
    <name type="scientific">Legionella maceachernii</name>
    <dbReference type="NCBI Taxonomy" id="466"/>
    <lineage>
        <taxon>Bacteria</taxon>
        <taxon>Pseudomonadati</taxon>
        <taxon>Pseudomonadota</taxon>
        <taxon>Gammaproteobacteria</taxon>
        <taxon>Legionellales</taxon>
        <taxon>Legionellaceae</taxon>
        <taxon>Legionella</taxon>
    </lineage>
</organism>
<evidence type="ECO:0000313" key="1">
    <source>
        <dbReference type="EMBL" id="KTD26937.1"/>
    </source>
</evidence>
<dbReference type="RefSeq" id="WP_156415007.1">
    <property type="nucleotide sequence ID" value="NZ_LNYL01000035.1"/>
</dbReference>
<feature type="non-terminal residue" evidence="1">
    <location>
        <position position="67"/>
    </location>
</feature>
<protein>
    <submittedName>
        <fullName evidence="1">Uncharacterized protein</fullName>
    </submittedName>
</protein>
<keyword evidence="2" id="KW-1185">Reference proteome</keyword>
<dbReference type="AlphaFoldDB" id="A0A0W0W3T6"/>